<reference evidence="1" key="1">
    <citation type="submission" date="2019-12" db="EMBL/GenBank/DDBJ databases">
        <title>High-Quality draft genome sequences of three cyanobacteria isolated from the limestone walls of the Old Cathedral of Coimbra.</title>
        <authorList>
            <person name="Tiago I."/>
            <person name="Soares F."/>
            <person name="Portugal A."/>
        </authorList>
    </citation>
    <scope>NUCLEOTIDE SEQUENCE [LARGE SCALE GENOMIC DNA]</scope>
    <source>
        <strain evidence="1">C</strain>
    </source>
</reference>
<evidence type="ECO:0000313" key="2">
    <source>
        <dbReference type="Proteomes" id="UP000607397"/>
    </source>
</evidence>
<protein>
    <submittedName>
        <fullName evidence="1">Uncharacterized protein</fullName>
    </submittedName>
</protein>
<organism evidence="1 2">
    <name type="scientific">Petrachloros mirabilis ULC683</name>
    <dbReference type="NCBI Taxonomy" id="2781853"/>
    <lineage>
        <taxon>Bacteria</taxon>
        <taxon>Bacillati</taxon>
        <taxon>Cyanobacteriota</taxon>
        <taxon>Cyanophyceae</taxon>
        <taxon>Synechococcales</taxon>
        <taxon>Petrachlorosaceae</taxon>
        <taxon>Petrachloros</taxon>
        <taxon>Petrachloros mirabilis</taxon>
    </lineage>
</organism>
<dbReference type="AlphaFoldDB" id="A0A8K2AGY8"/>
<evidence type="ECO:0000313" key="1">
    <source>
        <dbReference type="EMBL" id="NCJ05779.1"/>
    </source>
</evidence>
<gene>
    <name evidence="1" type="ORF">GS597_04495</name>
</gene>
<accession>A0A8K2AGY8</accession>
<dbReference type="RefSeq" id="WP_161824256.1">
    <property type="nucleotide sequence ID" value="NZ_WVIC01000006.1"/>
</dbReference>
<keyword evidence="2" id="KW-1185">Reference proteome</keyword>
<proteinExistence type="predicted"/>
<dbReference type="Proteomes" id="UP000607397">
    <property type="component" value="Unassembled WGS sequence"/>
</dbReference>
<sequence length="81" mass="9217">MTQILTIQIPENLYIPLQTLAQQAGKTPEEFTLLWLTAAIQQFEDDPVEAFIGSVDSGIPDWTQENDRYLGENLIQSHEEL</sequence>
<comment type="caution">
    <text evidence="1">The sequence shown here is derived from an EMBL/GenBank/DDBJ whole genome shotgun (WGS) entry which is preliminary data.</text>
</comment>
<name>A0A8K2AGY8_9CYAN</name>
<dbReference type="EMBL" id="WVIC01000006">
    <property type="protein sequence ID" value="NCJ05779.1"/>
    <property type="molecule type" value="Genomic_DNA"/>
</dbReference>